<evidence type="ECO:0000259" key="9">
    <source>
        <dbReference type="PROSITE" id="PS50022"/>
    </source>
</evidence>
<reference evidence="11" key="1">
    <citation type="journal article" date="2019" name="Int. J. Syst. Evol. Microbiol.">
        <title>The Global Catalogue of Microorganisms (GCM) 10K type strain sequencing project: providing services to taxonomists for standard genome sequencing and annotation.</title>
        <authorList>
            <consortium name="The Broad Institute Genomics Platform"/>
            <consortium name="The Broad Institute Genome Sequencing Center for Infectious Disease"/>
            <person name="Wu L."/>
            <person name="Ma J."/>
        </authorList>
    </citation>
    <scope>NUCLEOTIDE SEQUENCE [LARGE SCALE GENOMIC DNA]</scope>
    <source>
        <strain evidence="11">KCTC 22814</strain>
    </source>
</reference>
<dbReference type="InterPro" id="IPR052176">
    <property type="entry name" value="Glycosyl_Hydrlase_43_Enz"/>
</dbReference>
<gene>
    <name evidence="10" type="ORF">ACFS7Y_10750</name>
</gene>
<evidence type="ECO:0000256" key="4">
    <source>
        <dbReference type="ARBA" id="ARBA00022801"/>
    </source>
</evidence>
<dbReference type="Gene3D" id="2.60.120.200">
    <property type="match status" value="2"/>
</dbReference>
<evidence type="ECO:0000256" key="7">
    <source>
        <dbReference type="ARBA" id="ARBA00023295"/>
    </source>
</evidence>
<keyword evidence="7" id="KW-0326">Glycosidase</keyword>
<dbReference type="SUPFAM" id="SSF49785">
    <property type="entry name" value="Galactose-binding domain-like"/>
    <property type="match status" value="1"/>
</dbReference>
<dbReference type="Gene3D" id="2.115.10.20">
    <property type="entry name" value="Glycosyl hydrolase domain, family 43"/>
    <property type="match status" value="1"/>
</dbReference>
<dbReference type="Pfam" id="PF00754">
    <property type="entry name" value="F5_F8_type_C"/>
    <property type="match status" value="1"/>
</dbReference>
<comment type="caution">
    <text evidence="10">The sequence shown here is derived from an EMBL/GenBank/DDBJ whole genome shotgun (WGS) entry which is preliminary data.</text>
</comment>
<dbReference type="PANTHER" id="PTHR43772:SF2">
    <property type="entry name" value="PUTATIVE (AFU_ORTHOLOGUE AFUA_2G04480)-RELATED"/>
    <property type="match status" value="1"/>
</dbReference>
<dbReference type="Gene3D" id="2.60.120.260">
    <property type="entry name" value="Galactose-binding domain-like"/>
    <property type="match status" value="1"/>
</dbReference>
<dbReference type="SUPFAM" id="SSF49899">
    <property type="entry name" value="Concanavalin A-like lectins/glucanases"/>
    <property type="match status" value="1"/>
</dbReference>
<evidence type="ECO:0000256" key="1">
    <source>
        <dbReference type="ARBA" id="ARBA00009865"/>
    </source>
</evidence>
<dbReference type="PANTHER" id="PTHR43772">
    <property type="entry name" value="ENDO-1,4-BETA-XYLANASE"/>
    <property type="match status" value="1"/>
</dbReference>
<dbReference type="Pfam" id="PF04616">
    <property type="entry name" value="Glyco_hydro_43"/>
    <property type="match status" value="1"/>
</dbReference>
<dbReference type="SUPFAM" id="SSF75005">
    <property type="entry name" value="Arabinanase/levansucrase/invertase"/>
    <property type="match status" value="1"/>
</dbReference>
<evidence type="ECO:0000256" key="5">
    <source>
        <dbReference type="ARBA" id="ARBA00023157"/>
    </source>
</evidence>
<dbReference type="RefSeq" id="WP_320183147.1">
    <property type="nucleotide sequence ID" value="NZ_CP138332.1"/>
</dbReference>
<dbReference type="Pfam" id="PF13385">
    <property type="entry name" value="Laminin_G_3"/>
    <property type="match status" value="1"/>
</dbReference>
<evidence type="ECO:0000256" key="8">
    <source>
        <dbReference type="SAM" id="SignalP"/>
    </source>
</evidence>
<keyword evidence="2" id="KW-0858">Xylan degradation</keyword>
<dbReference type="InterPro" id="IPR023296">
    <property type="entry name" value="Glyco_hydro_beta-prop_sf"/>
</dbReference>
<evidence type="ECO:0000256" key="3">
    <source>
        <dbReference type="ARBA" id="ARBA00022729"/>
    </source>
</evidence>
<evidence type="ECO:0000256" key="6">
    <source>
        <dbReference type="ARBA" id="ARBA00023277"/>
    </source>
</evidence>
<evidence type="ECO:0000313" key="11">
    <source>
        <dbReference type="Proteomes" id="UP001597525"/>
    </source>
</evidence>
<evidence type="ECO:0000313" key="10">
    <source>
        <dbReference type="EMBL" id="MFD2967871.1"/>
    </source>
</evidence>
<protein>
    <submittedName>
        <fullName evidence="10">Family 43 glycosylhydrolase</fullName>
    </submittedName>
</protein>
<dbReference type="CDD" id="cd18608">
    <property type="entry name" value="GH43_F5-8_typeC-like"/>
    <property type="match status" value="1"/>
</dbReference>
<dbReference type="InterPro" id="IPR008979">
    <property type="entry name" value="Galactose-bd-like_sf"/>
</dbReference>
<keyword evidence="11" id="KW-1185">Reference proteome</keyword>
<keyword evidence="5" id="KW-1015">Disulfide bond</keyword>
<feature type="chain" id="PRO_5047031087" evidence="8">
    <location>
        <begin position="22"/>
        <end position="1140"/>
    </location>
</feature>
<evidence type="ECO:0000256" key="2">
    <source>
        <dbReference type="ARBA" id="ARBA00022651"/>
    </source>
</evidence>
<organism evidence="10 11">
    <name type="scientific">Sphingobacterium bambusae</name>
    <dbReference type="NCBI Taxonomy" id="662858"/>
    <lineage>
        <taxon>Bacteria</taxon>
        <taxon>Pseudomonadati</taxon>
        <taxon>Bacteroidota</taxon>
        <taxon>Sphingobacteriia</taxon>
        <taxon>Sphingobacteriales</taxon>
        <taxon>Sphingobacteriaceae</taxon>
        <taxon>Sphingobacterium</taxon>
    </lineage>
</organism>
<feature type="signal peptide" evidence="8">
    <location>
        <begin position="1"/>
        <end position="21"/>
    </location>
</feature>
<comment type="similarity">
    <text evidence="1">Belongs to the glycosyl hydrolase 43 family.</text>
</comment>
<accession>A0ABW6BIU0</accession>
<dbReference type="PROSITE" id="PS50022">
    <property type="entry name" value="FA58C_3"/>
    <property type="match status" value="1"/>
</dbReference>
<keyword evidence="6" id="KW-0119">Carbohydrate metabolism</keyword>
<dbReference type="InterPro" id="IPR006710">
    <property type="entry name" value="Glyco_hydro_43"/>
</dbReference>
<name>A0ABW6BIU0_9SPHI</name>
<keyword evidence="3 8" id="KW-0732">Signal</keyword>
<keyword evidence="4" id="KW-0378">Hydrolase</keyword>
<keyword evidence="2" id="KW-0624">Polysaccharide degradation</keyword>
<proteinExistence type="inferred from homology"/>
<dbReference type="EMBL" id="JBHUPB010000007">
    <property type="protein sequence ID" value="MFD2967871.1"/>
    <property type="molecule type" value="Genomic_DNA"/>
</dbReference>
<dbReference type="Proteomes" id="UP001597525">
    <property type="component" value="Unassembled WGS sequence"/>
</dbReference>
<sequence>MILRYILSTIYTCCASIAVLAQTSVSHLSANAGNPILPGYFADPTIKKIGDTYYMYATTDGNGGGFGPSQVWTSKDFVHWTIQPMNWPNTHWYWAPDMTKGYDGRYYLYYSQPVELFGAVSNSPVGPWTSLVEGDKAFVPNYMIPGVITLDGQTFTDDDGKIYMFWGTWGIYSDHGCAVGLMNADMKSFERVELIPNTIAKDYFEAPIMFKRNGIYYLLYSSGHCEDHTYRVQYVKSTVGPFGPYEYPAENPILVTNTDGSIHGPGHNGILEENGKYYIVYHRHNNPHSGGGFHRQVAVDELFFDGKGNIKNVVPTHEGVGLLAKNTRPFQDIAFGKAVTASSSYSDDFQAAYALDNNNGTLWRAENNSGSAWLQVDLGKVETIKTVLLEMEYPTYAYQYRIEVSNDGKKWATFSDNSKNDKWASPIIAKANAKGRFVRVTIDNTQIVGLPRGIWNIKVYKNQLAEETIWSDAQNMPQATEARGTNLVQLQASVYQEGDEVTSIANKGALTGEWKASSPVPIKSYQGKPAFYLDGSNSLSSEFTIPESLDGNASFTFSAWVNNPKVARIEPLFSWSRPGHDLTLATVGYGSDPARGAIQHGGWADMSFQKTPTENTWHHLVVSFDGYMERIYVDGKLVKEQNKMLFVRRAERFSIGGSGEDFFSGYLADVQLSDLAWSADKVREVFEQEEAASSIFALETADAAFGTQERLAFFAAGEPAEGHAGLDNGRIEVVKGRVALRSDALQLPKLTQLLRANAYLLELDIFMDGAWKQVLLSKSGDQSHGYENGAEKTGASLRDYLQVSGDQLSLKQGAALHALRVYADAADANRVASMYAGWKRKSDGRFVRQSLETDTQPYLINDEQLFVAMKPLNKLVSYAFDYAGQGSGWQQEPFYLFTKAAGNDLIEVRAKDIYGNVGKAVQLKPSSAVVRDILQGKTKAAGNQDNALGFWDALAQPADRDSTALTVSEKDGLWRLSSKDTKWGVEGWNGPFLYKELTGDFTVEVQLHDVAGLASGTRTSSEGGLMIQDAGHRGAYLNNTILTGWNLGNLVRNIGDRRHQELNTGTGMAFDPFLQIQKIGANFYLRSSKDGKRWTNLPSSPFLRPDLNGKSLRVGIYQVANNNQVGFAEFKGIRVWETIR</sequence>
<dbReference type="InterPro" id="IPR013320">
    <property type="entry name" value="ConA-like_dom_sf"/>
</dbReference>
<dbReference type="InterPro" id="IPR006558">
    <property type="entry name" value="LamG-like"/>
</dbReference>
<dbReference type="SMART" id="SM00560">
    <property type="entry name" value="LamGL"/>
    <property type="match status" value="1"/>
</dbReference>
<dbReference type="InterPro" id="IPR000421">
    <property type="entry name" value="FA58C"/>
</dbReference>
<feature type="domain" description="F5/8 type C" evidence="9">
    <location>
        <begin position="315"/>
        <end position="440"/>
    </location>
</feature>